<name>A0A0S6W6F1_9BACT</name>
<keyword evidence="2" id="KW-1185">Reference proteome</keyword>
<evidence type="ECO:0000313" key="2">
    <source>
        <dbReference type="Proteomes" id="UP000030700"/>
    </source>
</evidence>
<dbReference type="EMBL" id="DF820459">
    <property type="protein sequence ID" value="GAK53574.1"/>
    <property type="molecule type" value="Genomic_DNA"/>
</dbReference>
<dbReference type="Proteomes" id="UP000030700">
    <property type="component" value="Unassembled WGS sequence"/>
</dbReference>
<organism evidence="1 2">
    <name type="scientific">Candidatus Moduliflexus flocculans</name>
    <dbReference type="NCBI Taxonomy" id="1499966"/>
    <lineage>
        <taxon>Bacteria</taxon>
        <taxon>Candidatus Moduliflexota</taxon>
        <taxon>Candidatus Moduliflexia</taxon>
        <taxon>Candidatus Moduliflexales</taxon>
        <taxon>Candidatus Moduliflexaceae</taxon>
    </lineage>
</organism>
<dbReference type="PANTHER" id="PTHR34817:SF1">
    <property type="entry name" value="NUCLEOTIDYLTRANSFERASE"/>
    <property type="match status" value="1"/>
</dbReference>
<reference evidence="1 2" key="1">
    <citation type="journal article" date="2015" name="PeerJ">
        <title>First genomic representation of candidate bacterial phylum KSB3 points to enhanced environmental sensing as a trigger of wastewater bulking.</title>
        <authorList>
            <person name="Sekiguchi Y."/>
            <person name="Ohashi A."/>
            <person name="Parks D.H."/>
            <person name="Yamauchi T."/>
            <person name="Tyson G.W."/>
            <person name="Hugenholtz P."/>
        </authorList>
    </citation>
    <scope>NUCLEOTIDE SEQUENCE [LARGE SCALE GENOMIC DNA]</scope>
</reference>
<proteinExistence type="predicted"/>
<dbReference type="PANTHER" id="PTHR34817">
    <property type="entry name" value="NUCLEOTIDYLTRANSFERASE"/>
    <property type="match status" value="1"/>
</dbReference>
<gene>
    <name evidence="1" type="ORF">U14_04840</name>
</gene>
<dbReference type="STRING" id="1499966.U14_04840"/>
<dbReference type="AlphaFoldDB" id="A0A0S6W6F1"/>
<dbReference type="InterPro" id="IPR018775">
    <property type="entry name" value="RlaP"/>
</dbReference>
<sequence>MFTQNTQLAYLVKIQVGSHLYGTATPQSDTDYKGVFLPSKASVLLGRIPKNYSFSTRSDGERNTPDDVDMEAYSLHYFLQLACEGQTIALDMLHAPDSMIVETSAIWQAVVKERRRFYSKRLDSFVNYARKQASIYGIKGSRLQAVEEVLALLKAHNPEAKLQTIWDELPRREHCGEAGRDPNGMRMYEVCGKRFQESVTIGYTLPVLEQFASQYGQRAKLAAQNQAIDWKAVSHALRVALQVKQILTEQTITFPLKDADFLRQVKQGQLDYLTRVAPALDALMDEVETLLAASDLPEQADTAYWDRFLCDVIERELFNHP</sequence>
<accession>A0A0S6W6F1</accession>
<evidence type="ECO:0000313" key="1">
    <source>
        <dbReference type="EMBL" id="GAK53574.1"/>
    </source>
</evidence>
<dbReference type="Pfam" id="PF10127">
    <property type="entry name" value="RlaP"/>
    <property type="match status" value="1"/>
</dbReference>
<dbReference type="HOGENOM" id="CLU_072256_0_0_0"/>
<protein>
    <recommendedName>
        <fullName evidence="3">Nucleotidyltransferase</fullName>
    </recommendedName>
</protein>
<evidence type="ECO:0008006" key="3">
    <source>
        <dbReference type="Google" id="ProtNLM"/>
    </source>
</evidence>